<accession>A0A8K1FJ37</accession>
<dbReference type="InterPro" id="IPR013083">
    <property type="entry name" value="Znf_RING/FYVE/PHD"/>
</dbReference>
<keyword evidence="2 4" id="KW-0863">Zinc-finger</keyword>
<dbReference type="PROSITE" id="PS00518">
    <property type="entry name" value="ZF_RING_1"/>
    <property type="match status" value="1"/>
</dbReference>
<evidence type="ECO:0000256" key="5">
    <source>
        <dbReference type="SAM" id="MobiDB-lite"/>
    </source>
</evidence>
<feature type="compositionally biased region" description="Polar residues" evidence="5">
    <location>
        <begin position="103"/>
        <end position="119"/>
    </location>
</feature>
<dbReference type="GO" id="GO:0032183">
    <property type="term" value="F:SUMO binding"/>
    <property type="evidence" value="ECO:0007669"/>
    <property type="project" value="TreeGrafter"/>
</dbReference>
<keyword evidence="1" id="KW-0479">Metal-binding</keyword>
<feature type="domain" description="RING-type" evidence="6">
    <location>
        <begin position="206"/>
        <end position="244"/>
    </location>
</feature>
<feature type="compositionally biased region" description="Basic and acidic residues" evidence="5">
    <location>
        <begin position="1"/>
        <end position="10"/>
    </location>
</feature>
<feature type="compositionally biased region" description="Low complexity" evidence="5">
    <location>
        <begin position="139"/>
        <end position="150"/>
    </location>
</feature>
<comment type="caution">
    <text evidence="7">The sequence shown here is derived from an EMBL/GenBank/DDBJ whole genome shotgun (WGS) entry which is preliminary data.</text>
</comment>
<feature type="compositionally biased region" description="Acidic residues" evidence="5">
    <location>
        <begin position="124"/>
        <end position="134"/>
    </location>
</feature>
<dbReference type="InterPro" id="IPR001841">
    <property type="entry name" value="Znf_RING"/>
</dbReference>
<dbReference type="PANTHER" id="PTHR47094">
    <property type="entry name" value="ELFLESS, ISOFORM B"/>
    <property type="match status" value="1"/>
</dbReference>
<evidence type="ECO:0000256" key="3">
    <source>
        <dbReference type="ARBA" id="ARBA00022833"/>
    </source>
</evidence>
<dbReference type="GO" id="GO:0140082">
    <property type="term" value="F:SUMO-ubiquitin ligase activity"/>
    <property type="evidence" value="ECO:0007669"/>
    <property type="project" value="TreeGrafter"/>
</dbReference>
<dbReference type="Pfam" id="PF13923">
    <property type="entry name" value="zf-C3HC4_2"/>
    <property type="match status" value="1"/>
</dbReference>
<dbReference type="GO" id="GO:0033768">
    <property type="term" value="C:SUMO-targeted ubiquitin ligase complex"/>
    <property type="evidence" value="ECO:0007669"/>
    <property type="project" value="TreeGrafter"/>
</dbReference>
<dbReference type="InterPro" id="IPR017907">
    <property type="entry name" value="Znf_RING_CS"/>
</dbReference>
<name>A0A8K1FJ37_PYTOL</name>
<evidence type="ECO:0000256" key="2">
    <source>
        <dbReference type="ARBA" id="ARBA00022771"/>
    </source>
</evidence>
<dbReference type="Proteomes" id="UP000794436">
    <property type="component" value="Unassembled WGS sequence"/>
</dbReference>
<dbReference type="GO" id="GO:0061630">
    <property type="term" value="F:ubiquitin protein ligase activity"/>
    <property type="evidence" value="ECO:0007669"/>
    <property type="project" value="InterPro"/>
</dbReference>
<evidence type="ECO:0000256" key="1">
    <source>
        <dbReference type="ARBA" id="ARBA00022723"/>
    </source>
</evidence>
<feature type="compositionally biased region" description="Acidic residues" evidence="5">
    <location>
        <begin position="20"/>
        <end position="29"/>
    </location>
</feature>
<dbReference type="InterPro" id="IPR049627">
    <property type="entry name" value="SLX8"/>
</dbReference>
<organism evidence="7 8">
    <name type="scientific">Pythium oligandrum</name>
    <name type="common">Mycoparasitic fungus</name>
    <dbReference type="NCBI Taxonomy" id="41045"/>
    <lineage>
        <taxon>Eukaryota</taxon>
        <taxon>Sar</taxon>
        <taxon>Stramenopiles</taxon>
        <taxon>Oomycota</taxon>
        <taxon>Peronosporomycetes</taxon>
        <taxon>Pythiales</taxon>
        <taxon>Pythiaceae</taxon>
        <taxon>Pythium</taxon>
    </lineage>
</organism>
<protein>
    <recommendedName>
        <fullName evidence="6">RING-type domain-containing protein</fullName>
    </recommendedName>
</protein>
<evidence type="ECO:0000256" key="4">
    <source>
        <dbReference type="PROSITE-ProRule" id="PRU00175"/>
    </source>
</evidence>
<evidence type="ECO:0000313" key="7">
    <source>
        <dbReference type="EMBL" id="TMW60358.1"/>
    </source>
</evidence>
<reference evidence="7" key="1">
    <citation type="submission" date="2019-03" db="EMBL/GenBank/DDBJ databases">
        <title>Long read genome sequence of the mycoparasitic Pythium oligandrum ATCC 38472 isolated from sugarbeet rhizosphere.</title>
        <authorList>
            <person name="Gaulin E."/>
        </authorList>
    </citation>
    <scope>NUCLEOTIDE SEQUENCE</scope>
    <source>
        <strain evidence="7">ATCC 38472_TT</strain>
    </source>
</reference>
<feature type="region of interest" description="Disordered" evidence="5">
    <location>
        <begin position="1"/>
        <end position="29"/>
    </location>
</feature>
<dbReference type="OrthoDB" id="6105938at2759"/>
<gene>
    <name evidence="7" type="ORF">Poli38472_000400</name>
</gene>
<dbReference type="PANTHER" id="PTHR47094:SF1">
    <property type="entry name" value="RING-TYPE E3 UBIQUITIN TRANSFERASE"/>
    <property type="match status" value="1"/>
</dbReference>
<sequence length="257" mass="27953">MPASLLDDHVAGTPSSSSELSDDEQDEEVNMSSIWGELNPDFTRNNQYWDSVSMHHNPNMVVVALPTYFTHANTGAGSNSQPIDLDDAEETTGNGPGGEIDLTVSSDSEGGSDNEQGSRPANEDRDDDDDDVEIIETNTSTTAAPPSTSSVNRPLNRKRRRRSASSSGAATTSENPLPFDTKGAESTNISIENAEVIERFKKSLKCSICLDVIQDMTSTICGHVYCGNCIRLAIRVTRKCPLCQRPLRPKDIHGLYF</sequence>
<keyword evidence="8" id="KW-1185">Reference proteome</keyword>
<dbReference type="SUPFAM" id="SSF57850">
    <property type="entry name" value="RING/U-box"/>
    <property type="match status" value="1"/>
</dbReference>
<dbReference type="EMBL" id="SPLM01000108">
    <property type="protein sequence ID" value="TMW60358.1"/>
    <property type="molecule type" value="Genomic_DNA"/>
</dbReference>
<evidence type="ECO:0000259" key="6">
    <source>
        <dbReference type="PROSITE" id="PS50089"/>
    </source>
</evidence>
<dbReference type="GO" id="GO:0006511">
    <property type="term" value="P:ubiquitin-dependent protein catabolic process"/>
    <property type="evidence" value="ECO:0007669"/>
    <property type="project" value="TreeGrafter"/>
</dbReference>
<dbReference type="PROSITE" id="PS50089">
    <property type="entry name" value="ZF_RING_2"/>
    <property type="match status" value="1"/>
</dbReference>
<dbReference type="GO" id="GO:0008270">
    <property type="term" value="F:zinc ion binding"/>
    <property type="evidence" value="ECO:0007669"/>
    <property type="project" value="UniProtKB-KW"/>
</dbReference>
<dbReference type="SMART" id="SM00184">
    <property type="entry name" value="RING"/>
    <property type="match status" value="1"/>
</dbReference>
<dbReference type="AlphaFoldDB" id="A0A8K1FJ37"/>
<feature type="region of interest" description="Disordered" evidence="5">
    <location>
        <begin position="76"/>
        <end position="184"/>
    </location>
</feature>
<feature type="compositionally biased region" description="Low complexity" evidence="5">
    <location>
        <begin position="164"/>
        <end position="173"/>
    </location>
</feature>
<proteinExistence type="predicted"/>
<dbReference type="Gene3D" id="3.30.40.10">
    <property type="entry name" value="Zinc/RING finger domain, C3HC4 (zinc finger)"/>
    <property type="match status" value="1"/>
</dbReference>
<evidence type="ECO:0000313" key="8">
    <source>
        <dbReference type="Proteomes" id="UP000794436"/>
    </source>
</evidence>
<keyword evidence="3" id="KW-0862">Zinc</keyword>